<protein>
    <submittedName>
        <fullName evidence="1">Uncharacterized protein</fullName>
    </submittedName>
</protein>
<gene>
    <name evidence="1" type="ORF">SDC9_75828</name>
</gene>
<sequence>MVLIRLRQGAAEHSKERDQNMYEYDIPLTYISLTEPTFWNMIFENKETIELKVTKKLEILSILAEYSWFVLQPVCTDFSRKCISNIMGNISPATKDLRFVYYICPQKGWGGSLILQGKVRHTYVDLFSVKTEKIAKLDECLATVSNAAGIQAYAFCSLMTMFREYYKAKGRFYPAYIRLANDN</sequence>
<dbReference type="AlphaFoldDB" id="A0A644YMR1"/>
<proteinExistence type="predicted"/>
<comment type="caution">
    <text evidence="1">The sequence shown here is derived from an EMBL/GenBank/DDBJ whole genome shotgun (WGS) entry which is preliminary data.</text>
</comment>
<accession>A0A644YMR1</accession>
<evidence type="ECO:0000313" key="1">
    <source>
        <dbReference type="EMBL" id="MPM29288.1"/>
    </source>
</evidence>
<reference evidence="1" key="1">
    <citation type="submission" date="2019-08" db="EMBL/GenBank/DDBJ databases">
        <authorList>
            <person name="Kucharzyk K."/>
            <person name="Murdoch R.W."/>
            <person name="Higgins S."/>
            <person name="Loffler F."/>
        </authorList>
    </citation>
    <scope>NUCLEOTIDE SEQUENCE</scope>
</reference>
<dbReference type="EMBL" id="VSSQ01005474">
    <property type="protein sequence ID" value="MPM29288.1"/>
    <property type="molecule type" value="Genomic_DNA"/>
</dbReference>
<name>A0A644YMR1_9ZZZZ</name>
<organism evidence="1">
    <name type="scientific">bioreactor metagenome</name>
    <dbReference type="NCBI Taxonomy" id="1076179"/>
    <lineage>
        <taxon>unclassified sequences</taxon>
        <taxon>metagenomes</taxon>
        <taxon>ecological metagenomes</taxon>
    </lineage>
</organism>